<proteinExistence type="predicted"/>
<keyword evidence="4" id="KW-1185">Reference proteome</keyword>
<dbReference type="Proteomes" id="UP001152755">
    <property type="component" value="Unassembled WGS sequence"/>
</dbReference>
<gene>
    <name evidence="3" type="ORF">NVS88_08240</name>
</gene>
<dbReference type="PANTHER" id="PTHR48081">
    <property type="entry name" value="AB HYDROLASE SUPERFAMILY PROTEIN C4A8.06C"/>
    <property type="match status" value="1"/>
</dbReference>
<dbReference type="Pfam" id="PF20434">
    <property type="entry name" value="BD-FAE"/>
    <property type="match status" value="1"/>
</dbReference>
<evidence type="ECO:0000256" key="1">
    <source>
        <dbReference type="ARBA" id="ARBA00022801"/>
    </source>
</evidence>
<reference evidence="3" key="1">
    <citation type="submission" date="2022-08" db="EMBL/GenBank/DDBJ databases">
        <title>Genome analysis of Corynebacteriales strain.</title>
        <authorList>
            <person name="Lee S.D."/>
        </authorList>
    </citation>
    <scope>NUCLEOTIDE SEQUENCE</scope>
    <source>
        <strain evidence="3">D3-21</strain>
    </source>
</reference>
<name>A0A9X4M1C9_9ACTN</name>
<dbReference type="PROSITE" id="PS51257">
    <property type="entry name" value="PROKAR_LIPOPROTEIN"/>
    <property type="match status" value="1"/>
</dbReference>
<dbReference type="EMBL" id="JANRHA010000004">
    <property type="protein sequence ID" value="MDG3014547.1"/>
    <property type="molecule type" value="Genomic_DNA"/>
</dbReference>
<evidence type="ECO:0000313" key="3">
    <source>
        <dbReference type="EMBL" id="MDG3014547.1"/>
    </source>
</evidence>
<comment type="caution">
    <text evidence="3">The sequence shown here is derived from an EMBL/GenBank/DDBJ whole genome shotgun (WGS) entry which is preliminary data.</text>
</comment>
<sequence length="306" mass="31983">MGKINRRGFLVGTVGAAAALTLAGCGEEPPVIGLARADAVPPRVFTVAPPVRIRYGATSDNFGDLYLPTGEAGNLPVVVMIHGGGWAQSHSLGYTGVLARSLVPHGIAVWNIEYRRVGGLGGWPVTLADAADAVEALPGLVQQYANGRLDLRRVHVAGHSAGGQLAAWLVSRPKMGAGAPGGPALQPLHSATVMAGVFDMRMAAVQGRDHFVQRLLGGTPLQVPDRYHLSSPIDFLPIGLPVTAIHGDKDTTVSPDQSRLYVSAANYMGDPAWLKMLPGVGHMDFGDPRTAAWASAKKSILGYVGV</sequence>
<dbReference type="RefSeq" id="WP_277830992.1">
    <property type="nucleotide sequence ID" value="NZ_JAAIVF010000001.1"/>
</dbReference>
<protein>
    <submittedName>
        <fullName evidence="3">Alpha/beta fold hydrolase</fullName>
    </submittedName>
</protein>
<dbReference type="PROSITE" id="PS51318">
    <property type="entry name" value="TAT"/>
    <property type="match status" value="1"/>
</dbReference>
<evidence type="ECO:0000259" key="2">
    <source>
        <dbReference type="Pfam" id="PF20434"/>
    </source>
</evidence>
<accession>A0A9X4M1C9</accession>
<dbReference type="InterPro" id="IPR029058">
    <property type="entry name" value="AB_hydrolase_fold"/>
</dbReference>
<dbReference type="InterPro" id="IPR006311">
    <property type="entry name" value="TAT_signal"/>
</dbReference>
<dbReference type="SUPFAM" id="SSF53474">
    <property type="entry name" value="alpha/beta-Hydrolases"/>
    <property type="match status" value="1"/>
</dbReference>
<dbReference type="InterPro" id="IPR049492">
    <property type="entry name" value="BD-FAE-like_dom"/>
</dbReference>
<dbReference type="InterPro" id="IPR050300">
    <property type="entry name" value="GDXG_lipolytic_enzyme"/>
</dbReference>
<keyword evidence="1 3" id="KW-0378">Hydrolase</keyword>
<dbReference type="AlphaFoldDB" id="A0A9X4M1C9"/>
<dbReference type="GO" id="GO:0016787">
    <property type="term" value="F:hydrolase activity"/>
    <property type="evidence" value="ECO:0007669"/>
    <property type="project" value="UniProtKB-KW"/>
</dbReference>
<feature type="domain" description="BD-FAE-like" evidence="2">
    <location>
        <begin position="64"/>
        <end position="261"/>
    </location>
</feature>
<organism evidence="3 4">
    <name type="scientific">Speluncibacter jeojiensis</name>
    <dbReference type="NCBI Taxonomy" id="2710754"/>
    <lineage>
        <taxon>Bacteria</taxon>
        <taxon>Bacillati</taxon>
        <taxon>Actinomycetota</taxon>
        <taxon>Actinomycetes</taxon>
        <taxon>Mycobacteriales</taxon>
        <taxon>Speluncibacteraceae</taxon>
        <taxon>Speluncibacter</taxon>
    </lineage>
</organism>
<dbReference type="Gene3D" id="3.40.50.1820">
    <property type="entry name" value="alpha/beta hydrolase"/>
    <property type="match status" value="1"/>
</dbReference>
<evidence type="ECO:0000313" key="4">
    <source>
        <dbReference type="Proteomes" id="UP001152755"/>
    </source>
</evidence>